<evidence type="ECO:0000259" key="2">
    <source>
        <dbReference type="Pfam" id="PF05901"/>
    </source>
</evidence>
<organism evidence="3 4">
    <name type="scientific">Ciceribacter sichuanensis</name>
    <dbReference type="NCBI Taxonomy" id="2949647"/>
    <lineage>
        <taxon>Bacteria</taxon>
        <taxon>Pseudomonadati</taxon>
        <taxon>Pseudomonadota</taxon>
        <taxon>Alphaproteobacteria</taxon>
        <taxon>Hyphomicrobiales</taxon>
        <taxon>Rhizobiaceae</taxon>
        <taxon>Ciceribacter</taxon>
    </lineage>
</organism>
<feature type="chain" id="PRO_5042487104" evidence="1">
    <location>
        <begin position="25"/>
        <end position="93"/>
    </location>
</feature>
<proteinExistence type="predicted"/>
<evidence type="ECO:0000313" key="3">
    <source>
        <dbReference type="EMBL" id="MCO5957318.1"/>
    </source>
</evidence>
<protein>
    <submittedName>
        <fullName evidence="3">Excalibur calcium-binding domain-containing protein</fullName>
    </submittedName>
</protein>
<dbReference type="EMBL" id="JAMXLX010000003">
    <property type="protein sequence ID" value="MCO5957318.1"/>
    <property type="molecule type" value="Genomic_DNA"/>
</dbReference>
<evidence type="ECO:0000256" key="1">
    <source>
        <dbReference type="SAM" id="SignalP"/>
    </source>
</evidence>
<gene>
    <name evidence="3" type="ORF">NBH21_11085</name>
</gene>
<reference evidence="3" key="1">
    <citation type="submission" date="2022-06" db="EMBL/GenBank/DDBJ databases">
        <authorList>
            <person name="Sun Q."/>
        </authorList>
    </citation>
    <scope>NUCLEOTIDE SEQUENCE</scope>
    <source>
        <strain evidence="3">S101</strain>
    </source>
</reference>
<keyword evidence="1" id="KW-0732">Signal</keyword>
<dbReference type="RefSeq" id="WP_250913637.1">
    <property type="nucleotide sequence ID" value="NZ_JAMXLX010000003.1"/>
</dbReference>
<dbReference type="AlphaFoldDB" id="A0AAJ1BYJ7"/>
<dbReference type="InterPro" id="IPR008613">
    <property type="entry name" value="Excalibur_Ca-bd_domain"/>
</dbReference>
<accession>A0AAJ1BYJ7</accession>
<sequence>MKMSLKHLFPIALPLIGFLLAAPAADTASARNSGGTIMLVAAQTCKQVSSCQEAVELWCNGYRRADADKDGIPCENICHSLEQVEEIRSAIGC</sequence>
<comment type="caution">
    <text evidence="3">The sequence shown here is derived from an EMBL/GenBank/DDBJ whole genome shotgun (WGS) entry which is preliminary data.</text>
</comment>
<name>A0AAJ1BYJ7_9HYPH</name>
<feature type="domain" description="Excalibur calcium-binding" evidence="2">
    <location>
        <begin position="43"/>
        <end position="75"/>
    </location>
</feature>
<dbReference type="Proteomes" id="UP001155380">
    <property type="component" value="Unassembled WGS sequence"/>
</dbReference>
<evidence type="ECO:0000313" key="4">
    <source>
        <dbReference type="Proteomes" id="UP001155380"/>
    </source>
</evidence>
<dbReference type="Pfam" id="PF05901">
    <property type="entry name" value="Excalibur"/>
    <property type="match status" value="1"/>
</dbReference>
<feature type="signal peptide" evidence="1">
    <location>
        <begin position="1"/>
        <end position="24"/>
    </location>
</feature>